<dbReference type="AlphaFoldDB" id="A0A4R5YPH5"/>
<accession>A0A4R5YPH5</accession>
<dbReference type="RefSeq" id="WP_133398483.1">
    <property type="nucleotide sequence ID" value="NZ_SMZX01000001.1"/>
</dbReference>
<evidence type="ECO:0000313" key="3">
    <source>
        <dbReference type="Proteomes" id="UP000295633"/>
    </source>
</evidence>
<proteinExistence type="predicted"/>
<comment type="caution">
    <text evidence="2">The sequence shown here is derived from an EMBL/GenBank/DDBJ whole genome shotgun (WGS) entry which is preliminary data.</text>
</comment>
<sequence>MLQTWSLLSEPLIRRKVKYRVPLANVQGDLFVRHFEPLVIALTVSTRPERSLELFHRKELRTFVNEGEGDATAASAAFLIGLIAQHATLVLLWRMLPPLDGVIGSRTPAWITGWYYLGAVFGAAVAGRFHAIRNPPIVTIGMAVGAFTLAATADYCLSTWHRRPSIRPDVAVFLGTSHVLALLVIIVLFATTVVVEMDDLSNDIVRNGLFALTFLSLPLCAGMWARIRATRELAQSAEVPLPQPGRQPFALAAGLVIVWILLMARRRDRQR</sequence>
<organism evidence="2 3">
    <name type="scientific">Microbacterium oleivorans</name>
    <dbReference type="NCBI Taxonomy" id="273677"/>
    <lineage>
        <taxon>Bacteria</taxon>
        <taxon>Bacillati</taxon>
        <taxon>Actinomycetota</taxon>
        <taxon>Actinomycetes</taxon>
        <taxon>Micrococcales</taxon>
        <taxon>Microbacteriaceae</taxon>
        <taxon>Microbacterium</taxon>
    </lineage>
</organism>
<feature type="transmembrane region" description="Helical" evidence="1">
    <location>
        <begin position="71"/>
        <end position="93"/>
    </location>
</feature>
<feature type="transmembrane region" description="Helical" evidence="1">
    <location>
        <begin position="247"/>
        <end position="264"/>
    </location>
</feature>
<gene>
    <name evidence="2" type="ORF">E2R54_01925</name>
</gene>
<keyword evidence="1" id="KW-0812">Transmembrane</keyword>
<dbReference type="Proteomes" id="UP000295633">
    <property type="component" value="Unassembled WGS sequence"/>
</dbReference>
<name>A0A4R5YPH5_9MICO</name>
<feature type="transmembrane region" description="Helical" evidence="1">
    <location>
        <begin position="207"/>
        <end position="227"/>
    </location>
</feature>
<feature type="transmembrane region" description="Helical" evidence="1">
    <location>
        <begin position="172"/>
        <end position="195"/>
    </location>
</feature>
<dbReference type="EMBL" id="SMZX01000001">
    <property type="protein sequence ID" value="TDL45247.1"/>
    <property type="molecule type" value="Genomic_DNA"/>
</dbReference>
<feature type="transmembrane region" description="Helical" evidence="1">
    <location>
        <begin position="138"/>
        <end position="160"/>
    </location>
</feature>
<reference evidence="2 3" key="1">
    <citation type="submission" date="2019-03" db="EMBL/GenBank/DDBJ databases">
        <title>Genome Sequencing and Assembly of Various Microbes Isolated from Partially Reclaimed Soil and Acid Mine Drainage (AMD) Site.</title>
        <authorList>
            <person name="Steinbock B."/>
            <person name="Bechtold R."/>
            <person name="Sevigny J.L."/>
            <person name="Thomas D."/>
            <person name="Cuthill L.R."/>
            <person name="Aveiro Johannsen E.J."/>
            <person name="Thomas K."/>
            <person name="Ghosh A."/>
        </authorList>
    </citation>
    <scope>NUCLEOTIDE SEQUENCE [LARGE SCALE GENOMIC DNA]</scope>
    <source>
        <strain evidence="2 3">F-B2</strain>
    </source>
</reference>
<evidence type="ECO:0000313" key="2">
    <source>
        <dbReference type="EMBL" id="TDL45247.1"/>
    </source>
</evidence>
<protein>
    <submittedName>
        <fullName evidence="2">Uncharacterized protein</fullName>
    </submittedName>
</protein>
<keyword evidence="1" id="KW-1133">Transmembrane helix</keyword>
<keyword evidence="1" id="KW-0472">Membrane</keyword>
<evidence type="ECO:0000256" key="1">
    <source>
        <dbReference type="SAM" id="Phobius"/>
    </source>
</evidence>
<feature type="transmembrane region" description="Helical" evidence="1">
    <location>
        <begin position="113"/>
        <end position="131"/>
    </location>
</feature>